<dbReference type="Proteomes" id="UP000199111">
    <property type="component" value="Unassembled WGS sequence"/>
</dbReference>
<protein>
    <submittedName>
        <fullName evidence="2">Lsr2 protein</fullName>
    </submittedName>
</protein>
<dbReference type="InterPro" id="IPR036625">
    <property type="entry name" value="E3-bd_dom_sf"/>
</dbReference>
<evidence type="ECO:0000313" key="3">
    <source>
        <dbReference type="Proteomes" id="UP000199111"/>
    </source>
</evidence>
<name>A0A1I3L7A0_9ACTN</name>
<keyword evidence="3" id="KW-1185">Reference proteome</keyword>
<dbReference type="GO" id="GO:0016746">
    <property type="term" value="F:acyltransferase activity"/>
    <property type="evidence" value="ECO:0007669"/>
    <property type="project" value="InterPro"/>
</dbReference>
<sequence length="127" mass="14332">MATKVITICDHHRDRDEDSHVEATHHNTWTNLRGERRRVDLCDEHQKLFTEAWEAIEECSVVVPKEPADSKAGRGRRSRAKGGQPTEAALVRAWAKSVGEPVSEQGRVSFTVERKWHLAGRPNVLTG</sequence>
<evidence type="ECO:0000256" key="1">
    <source>
        <dbReference type="SAM" id="MobiDB-lite"/>
    </source>
</evidence>
<dbReference type="EMBL" id="FOQY01000005">
    <property type="protein sequence ID" value="SFI80480.1"/>
    <property type="molecule type" value="Genomic_DNA"/>
</dbReference>
<feature type="region of interest" description="Disordered" evidence="1">
    <location>
        <begin position="65"/>
        <end position="87"/>
    </location>
</feature>
<dbReference type="RefSeq" id="WP_093886522.1">
    <property type="nucleotide sequence ID" value="NZ_FOQY01000005.1"/>
</dbReference>
<organism evidence="2 3">
    <name type="scientific">Streptosporangium canum</name>
    <dbReference type="NCBI Taxonomy" id="324952"/>
    <lineage>
        <taxon>Bacteria</taxon>
        <taxon>Bacillati</taxon>
        <taxon>Actinomycetota</taxon>
        <taxon>Actinomycetes</taxon>
        <taxon>Streptosporangiales</taxon>
        <taxon>Streptosporangiaceae</taxon>
        <taxon>Streptosporangium</taxon>
    </lineage>
</organism>
<dbReference type="Gene3D" id="4.10.320.10">
    <property type="entry name" value="E3-binding domain"/>
    <property type="match status" value="1"/>
</dbReference>
<dbReference type="AlphaFoldDB" id="A0A1I3L7A0"/>
<accession>A0A1I3L7A0</accession>
<gene>
    <name evidence="2" type="ORF">SAMN05216275_10534</name>
</gene>
<evidence type="ECO:0000313" key="2">
    <source>
        <dbReference type="EMBL" id="SFI80480.1"/>
    </source>
</evidence>
<reference evidence="3" key="1">
    <citation type="submission" date="2016-10" db="EMBL/GenBank/DDBJ databases">
        <authorList>
            <person name="Varghese N."/>
            <person name="Submissions S."/>
        </authorList>
    </citation>
    <scope>NUCLEOTIDE SEQUENCE [LARGE SCALE GENOMIC DNA]</scope>
    <source>
        <strain evidence="3">CGMCC 4.2126</strain>
    </source>
</reference>
<proteinExistence type="predicted"/>
<dbReference type="GeneID" id="96297571"/>